<name>A0A2K4ZK90_9FIRM</name>
<dbReference type="InterPro" id="IPR010982">
    <property type="entry name" value="Lambda_DNA-bd_dom_sf"/>
</dbReference>
<gene>
    <name evidence="2" type="ORF">AMURIS_03547</name>
</gene>
<protein>
    <submittedName>
        <fullName evidence="2">Helix-turn-helix domain protein</fullName>
    </submittedName>
</protein>
<feature type="domain" description="HTH cro/C1-type" evidence="1">
    <location>
        <begin position="329"/>
        <end position="387"/>
    </location>
</feature>
<keyword evidence="3" id="KW-1185">Reference proteome</keyword>
<dbReference type="SUPFAM" id="SSF48452">
    <property type="entry name" value="TPR-like"/>
    <property type="match status" value="1"/>
</dbReference>
<dbReference type="CDD" id="cd00093">
    <property type="entry name" value="HTH_XRE"/>
    <property type="match status" value="1"/>
</dbReference>
<accession>A0A2K4ZK90</accession>
<dbReference type="Gene3D" id="1.25.40.10">
    <property type="entry name" value="Tetratricopeptide repeat domain"/>
    <property type="match status" value="1"/>
</dbReference>
<dbReference type="AlphaFoldDB" id="A0A2K4ZK90"/>
<dbReference type="EMBL" id="OFSM01000019">
    <property type="protein sequence ID" value="SOY30816.1"/>
    <property type="molecule type" value="Genomic_DNA"/>
</dbReference>
<dbReference type="Proteomes" id="UP000236311">
    <property type="component" value="Unassembled WGS sequence"/>
</dbReference>
<dbReference type="InterPro" id="IPR001387">
    <property type="entry name" value="Cro/C1-type_HTH"/>
</dbReference>
<dbReference type="SMART" id="SM00530">
    <property type="entry name" value="HTH_XRE"/>
    <property type="match status" value="2"/>
</dbReference>
<dbReference type="OrthoDB" id="2000361at2"/>
<evidence type="ECO:0000259" key="1">
    <source>
        <dbReference type="SMART" id="SM00530"/>
    </source>
</evidence>
<reference evidence="2 3" key="1">
    <citation type="submission" date="2018-01" db="EMBL/GenBank/DDBJ databases">
        <authorList>
            <person name="Gaut B.S."/>
            <person name="Morton B.R."/>
            <person name="Clegg M.T."/>
            <person name="Duvall M.R."/>
        </authorList>
    </citation>
    <scope>NUCLEOTIDE SEQUENCE [LARGE SCALE GENOMIC DNA]</scope>
    <source>
        <strain evidence="2">GP69</strain>
    </source>
</reference>
<feature type="domain" description="HTH cro/C1-type" evidence="1">
    <location>
        <begin position="21"/>
        <end position="75"/>
    </location>
</feature>
<sequence length="631" mass="74729">MGKSYSEAEFARNYNRVCGTIFRKERKKRGLSLDTMASGLLSRTALGRMETGRIGWQKLVGDTLFQRMGIRPDYFETLASSEEMERWRLREDICLLILDHPVEAEEKIREYRETYGIREPLEEQFLRKGELLLLLKDRAENAWGEHSCDADKLLSMAEETVSCTLTGDWKNDLRDMPAAPSELEAVLLDGWVRMTCGRTEEAWKRQGDVWEYPERYRWEERMKVWIRPQAALLGMELALGEKDSRKAFELGREALELLRRNSCHYYLLPLLEGLERIHGEELWPAEREYQREAIRFREDFQRIYDQFGYPGHRIWQGVTVANTRDVGITLKMLRKYAGKPRSQAVSDKEGLIVTGRQLEKIEKGEHKPSYENYQRLARQYGKSGSWIVPMLETDSLEVLKLRQEIATLIGFCEWKKAEREIERLRGQVNMDYPRVRQEFLLFEALWVGREGELEKGLELLLEALHVTMPDEEGTDKKWWVFQREEIMIASNIASVFRKLGKMEEAREWYEMIAFSLEQQSSRTDVKHTGYEMLMEGIDNYLGNLERFEEAVKVNREAVCNYLKQPQIDTLARALYRIAWDTYEMASEQNSDYEIFREQWRNAFRTSQALAYFMYDNYLIEFMEKRKEKYLF</sequence>
<organism evidence="2 3">
    <name type="scientific">Acetatifactor muris</name>
    <dbReference type="NCBI Taxonomy" id="879566"/>
    <lineage>
        <taxon>Bacteria</taxon>
        <taxon>Bacillati</taxon>
        <taxon>Bacillota</taxon>
        <taxon>Clostridia</taxon>
        <taxon>Lachnospirales</taxon>
        <taxon>Lachnospiraceae</taxon>
        <taxon>Acetatifactor</taxon>
    </lineage>
</organism>
<dbReference type="SUPFAM" id="SSF47413">
    <property type="entry name" value="lambda repressor-like DNA-binding domains"/>
    <property type="match status" value="2"/>
</dbReference>
<dbReference type="RefSeq" id="WP_103240826.1">
    <property type="nucleotide sequence ID" value="NZ_JANJZD010000019.1"/>
</dbReference>
<dbReference type="InterPro" id="IPR011990">
    <property type="entry name" value="TPR-like_helical_dom_sf"/>
</dbReference>
<evidence type="ECO:0000313" key="3">
    <source>
        <dbReference type="Proteomes" id="UP000236311"/>
    </source>
</evidence>
<evidence type="ECO:0000313" key="2">
    <source>
        <dbReference type="EMBL" id="SOY30816.1"/>
    </source>
</evidence>
<dbReference type="GO" id="GO:0003677">
    <property type="term" value="F:DNA binding"/>
    <property type="evidence" value="ECO:0007669"/>
    <property type="project" value="InterPro"/>
</dbReference>
<proteinExistence type="predicted"/>